<proteinExistence type="predicted"/>
<dbReference type="Proteomes" id="UP000053257">
    <property type="component" value="Unassembled WGS sequence"/>
</dbReference>
<keyword evidence="1" id="KW-0472">Membrane</keyword>
<protein>
    <submittedName>
        <fullName evidence="2">Uncharacterized protein</fullName>
    </submittedName>
</protein>
<feature type="transmembrane region" description="Helical" evidence="1">
    <location>
        <begin position="53"/>
        <end position="77"/>
    </location>
</feature>
<feature type="transmembrane region" description="Helical" evidence="1">
    <location>
        <begin position="131"/>
        <end position="151"/>
    </location>
</feature>
<evidence type="ECO:0000313" key="2">
    <source>
        <dbReference type="EMBL" id="KIP08619.1"/>
    </source>
</evidence>
<sequence length="276" mass="30235">MFEILWYISRHVARRTSPMLLEIAFDWIIAAVFSTQIYFYLTAFRRQKRAAEAVAVVVYFANIVQGVWLASVLFQPLPRHEHPLHRPGTDGCLSTLSAFPIFSAIAGFAMHCYYAFRICAMSTSKAWRKTLVILALADGMVGMVAGAMALVDQRQVGLIPAASSVTVVWLLCSIACDATIILAINHLLLSVETGMVESNTQASLLHHFIAQVGAATAVAAASDILLCRSPGMLMSRFYAAIILVKLLSHPLLSVLVCRNYIATTHRISAGDELRPL</sequence>
<gene>
    <name evidence="2" type="ORF">PHLGIDRAFT_373684</name>
</gene>
<feature type="transmembrane region" description="Helical" evidence="1">
    <location>
        <begin position="20"/>
        <end position="41"/>
    </location>
</feature>
<feature type="transmembrane region" description="Helical" evidence="1">
    <location>
        <begin position="237"/>
        <end position="257"/>
    </location>
</feature>
<feature type="transmembrane region" description="Helical" evidence="1">
    <location>
        <begin position="157"/>
        <end position="184"/>
    </location>
</feature>
<keyword evidence="1" id="KW-1133">Transmembrane helix</keyword>
<keyword evidence="1" id="KW-0812">Transmembrane</keyword>
<evidence type="ECO:0000256" key="1">
    <source>
        <dbReference type="SAM" id="Phobius"/>
    </source>
</evidence>
<reference evidence="2 3" key="1">
    <citation type="journal article" date="2014" name="PLoS Genet.">
        <title>Analysis of the Phlebiopsis gigantea genome, transcriptome and secretome provides insight into its pioneer colonization strategies of wood.</title>
        <authorList>
            <person name="Hori C."/>
            <person name="Ishida T."/>
            <person name="Igarashi K."/>
            <person name="Samejima M."/>
            <person name="Suzuki H."/>
            <person name="Master E."/>
            <person name="Ferreira P."/>
            <person name="Ruiz-Duenas F.J."/>
            <person name="Held B."/>
            <person name="Canessa P."/>
            <person name="Larrondo L.F."/>
            <person name="Schmoll M."/>
            <person name="Druzhinina I.S."/>
            <person name="Kubicek C.P."/>
            <person name="Gaskell J.A."/>
            <person name="Kersten P."/>
            <person name="St John F."/>
            <person name="Glasner J."/>
            <person name="Sabat G."/>
            <person name="Splinter BonDurant S."/>
            <person name="Syed K."/>
            <person name="Yadav J."/>
            <person name="Mgbeahuruike A.C."/>
            <person name="Kovalchuk A."/>
            <person name="Asiegbu F.O."/>
            <person name="Lackner G."/>
            <person name="Hoffmeister D."/>
            <person name="Rencoret J."/>
            <person name="Gutierrez A."/>
            <person name="Sun H."/>
            <person name="Lindquist E."/>
            <person name="Barry K."/>
            <person name="Riley R."/>
            <person name="Grigoriev I.V."/>
            <person name="Henrissat B."/>
            <person name="Kues U."/>
            <person name="Berka R.M."/>
            <person name="Martinez A.T."/>
            <person name="Covert S.F."/>
            <person name="Blanchette R.A."/>
            <person name="Cullen D."/>
        </authorList>
    </citation>
    <scope>NUCLEOTIDE SEQUENCE [LARGE SCALE GENOMIC DNA]</scope>
    <source>
        <strain evidence="2 3">11061_1 CR5-6</strain>
    </source>
</reference>
<dbReference type="AlphaFoldDB" id="A0A0C3NTL9"/>
<name>A0A0C3NTL9_PHLG1</name>
<evidence type="ECO:0000313" key="3">
    <source>
        <dbReference type="Proteomes" id="UP000053257"/>
    </source>
</evidence>
<accession>A0A0C3NTL9</accession>
<organism evidence="2 3">
    <name type="scientific">Phlebiopsis gigantea (strain 11061_1 CR5-6)</name>
    <name type="common">White-rot fungus</name>
    <name type="synonym">Peniophora gigantea</name>
    <dbReference type="NCBI Taxonomy" id="745531"/>
    <lineage>
        <taxon>Eukaryota</taxon>
        <taxon>Fungi</taxon>
        <taxon>Dikarya</taxon>
        <taxon>Basidiomycota</taxon>
        <taxon>Agaricomycotina</taxon>
        <taxon>Agaricomycetes</taxon>
        <taxon>Polyporales</taxon>
        <taxon>Phanerochaetaceae</taxon>
        <taxon>Phlebiopsis</taxon>
    </lineage>
</organism>
<keyword evidence="3" id="KW-1185">Reference proteome</keyword>
<dbReference type="EMBL" id="KN840477">
    <property type="protein sequence ID" value="KIP08619.1"/>
    <property type="molecule type" value="Genomic_DNA"/>
</dbReference>
<feature type="transmembrane region" description="Helical" evidence="1">
    <location>
        <begin position="204"/>
        <end position="225"/>
    </location>
</feature>
<feature type="transmembrane region" description="Helical" evidence="1">
    <location>
        <begin position="97"/>
        <end position="119"/>
    </location>
</feature>
<dbReference type="HOGENOM" id="CLU_1008694_0_0_1"/>